<keyword evidence="2" id="KW-1185">Reference proteome</keyword>
<accession>A0A1E7EWY8</accession>
<protein>
    <submittedName>
        <fullName evidence="1">Uncharacterized protein</fullName>
    </submittedName>
</protein>
<dbReference type="Proteomes" id="UP000095751">
    <property type="component" value="Unassembled WGS sequence"/>
</dbReference>
<dbReference type="InParanoid" id="A0A1E7EWY8"/>
<sequence length="161" mass="19572">MMNCPFNLSPNFEEENRNSFYYMDLTNKFQDDWAKWYNEDPDNRYFSFQEPNAVLRTYHGCEKAKFDEAITHTFKEKLPYDYVSYPAKHIFEIKIKNKTAYKNFTTKLRDDSLEVHGEREDTMGNTHKYAEKFPFKKKLRGYKLKRNRYDGENFVITINYN</sequence>
<organism evidence="1 2">
    <name type="scientific">Fragilariopsis cylindrus CCMP1102</name>
    <dbReference type="NCBI Taxonomy" id="635003"/>
    <lineage>
        <taxon>Eukaryota</taxon>
        <taxon>Sar</taxon>
        <taxon>Stramenopiles</taxon>
        <taxon>Ochrophyta</taxon>
        <taxon>Bacillariophyta</taxon>
        <taxon>Bacillariophyceae</taxon>
        <taxon>Bacillariophycidae</taxon>
        <taxon>Bacillariales</taxon>
        <taxon>Bacillariaceae</taxon>
        <taxon>Fragilariopsis</taxon>
    </lineage>
</organism>
<evidence type="ECO:0000313" key="2">
    <source>
        <dbReference type="Proteomes" id="UP000095751"/>
    </source>
</evidence>
<evidence type="ECO:0000313" key="1">
    <source>
        <dbReference type="EMBL" id="OEU10367.1"/>
    </source>
</evidence>
<dbReference type="EMBL" id="KV784372">
    <property type="protein sequence ID" value="OEU10367.1"/>
    <property type="molecule type" value="Genomic_DNA"/>
</dbReference>
<name>A0A1E7EWY8_9STRA</name>
<gene>
    <name evidence="1" type="ORF">FRACYDRAFT_220233</name>
</gene>
<proteinExistence type="predicted"/>
<dbReference type="KEGG" id="fcy:FRACYDRAFT_220233"/>
<reference evidence="1 2" key="1">
    <citation type="submission" date="2016-09" db="EMBL/GenBank/DDBJ databases">
        <title>Extensive genetic diversity and differential bi-allelic expression allows diatom success in the polar Southern Ocean.</title>
        <authorList>
            <consortium name="DOE Joint Genome Institute"/>
            <person name="Mock T."/>
            <person name="Otillar R.P."/>
            <person name="Strauss J."/>
            <person name="Dupont C."/>
            <person name="Frickenhaus S."/>
            <person name="Maumus F."/>
            <person name="Mcmullan M."/>
            <person name="Sanges R."/>
            <person name="Schmutz J."/>
            <person name="Toseland A."/>
            <person name="Valas R."/>
            <person name="Veluchamy A."/>
            <person name="Ward B.J."/>
            <person name="Allen A."/>
            <person name="Barry K."/>
            <person name="Falciatore A."/>
            <person name="Ferrante M."/>
            <person name="Fortunato A.E."/>
            <person name="Gloeckner G."/>
            <person name="Gruber A."/>
            <person name="Hipkin R."/>
            <person name="Janech M."/>
            <person name="Kroth P."/>
            <person name="Leese F."/>
            <person name="Lindquist E."/>
            <person name="Lyon B.R."/>
            <person name="Martin J."/>
            <person name="Mayer C."/>
            <person name="Parker M."/>
            <person name="Quesneville H."/>
            <person name="Raymond J."/>
            <person name="Uhlig C."/>
            <person name="Valentin K.U."/>
            <person name="Worden A.Z."/>
            <person name="Armbrust E.V."/>
            <person name="Bowler C."/>
            <person name="Green B."/>
            <person name="Moulton V."/>
            <person name="Van Oosterhout C."/>
            <person name="Grigoriev I."/>
        </authorList>
    </citation>
    <scope>NUCLEOTIDE SEQUENCE [LARGE SCALE GENOMIC DNA]</scope>
    <source>
        <strain evidence="1 2">CCMP1102</strain>
    </source>
</reference>
<dbReference type="AlphaFoldDB" id="A0A1E7EWY8"/>